<keyword evidence="1" id="KW-0282">Flagellum</keyword>
<organism evidence="1 2">
    <name type="scientific">Candidatus Terasakiella magnetica</name>
    <dbReference type="NCBI Taxonomy" id="1867952"/>
    <lineage>
        <taxon>Bacteria</taxon>
        <taxon>Pseudomonadati</taxon>
        <taxon>Pseudomonadota</taxon>
        <taxon>Alphaproteobacteria</taxon>
        <taxon>Rhodospirillales</taxon>
        <taxon>Terasakiellaceae</taxon>
        <taxon>Terasakiella</taxon>
    </lineage>
</organism>
<keyword evidence="2" id="KW-1185">Reference proteome</keyword>
<sequence>MSRVTDLSTQQLLVRQMMRTQQNLTEAEIQVTTEKKTQVYSGIVAQSHRLVSLEVSKTLSERYVQNNQTAELRLDSASTSLEAIEKSVSEFHRRLQSYKSNLSNPPVQDDTQELQKWALSSLKDLQSYLNLDVDGQYLFSGTKTTTQPVDLGLSTIDAFQAEYDGQKIKYPTTRDAHLQEFTMSNNGEGISAITDALTFDRDDTAGTSTLTIAPGTGSTQSFANLEPGSTITIADTGYNDGNYTIKSIDSNTQITIESTQLVTPTNAQPENVYIVKNDGTKIDWATSGGVTMAIGTGAASDTITARTAGGFSELSAGDIITIEGSGNSGENDKTFTIGSIDAAGTVITLDTKRFEDETTGGVVDSGGAEAATLTESGGTTYLPAATGNITFTAGPPGTLVAGTTGSLSGLAVGETFTVSGSTGNNKTYTVASNDGTTLRVNDWDISSATWYQGNDQNVEHRLNENRSIDMDFNAIDPAIEKAIRAMGIIAQGVYGTAGGLDQNTDRLDDAMYLLEDSLSFPTSGTPPFGAEQTGSFEQIAFDVGFMQVRVNTANESHESYVGFLDKNIGNIENVNLLEAITTMQDHARTLEASYQVFSRFQELSLNKYL</sequence>
<dbReference type="STRING" id="1867952.MTBPR1_70145"/>
<dbReference type="RefSeq" id="WP_069189876.1">
    <property type="nucleotide sequence ID" value="NZ_FLYE01000046.1"/>
</dbReference>
<keyword evidence="1" id="KW-0966">Cell projection</keyword>
<reference evidence="1 2" key="1">
    <citation type="submission" date="2016-07" db="EMBL/GenBank/DDBJ databases">
        <authorList>
            <person name="Lefevre C.T."/>
        </authorList>
    </citation>
    <scope>NUCLEOTIDE SEQUENCE [LARGE SCALE GENOMIC DNA]</scope>
    <source>
        <strain evidence="1">PR1</strain>
    </source>
</reference>
<accession>A0A1C3RKT4</accession>
<protein>
    <submittedName>
        <fullName evidence="1">Putative Phase-1 flagellin</fullName>
    </submittedName>
</protein>
<name>A0A1C3RKT4_9PROT</name>
<dbReference type="Proteomes" id="UP000231658">
    <property type="component" value="Unassembled WGS sequence"/>
</dbReference>
<gene>
    <name evidence="1" type="ORF">MTBPR1_70145</name>
</gene>
<dbReference type="SUPFAM" id="SSF64518">
    <property type="entry name" value="Phase 1 flagellin"/>
    <property type="match status" value="2"/>
</dbReference>
<dbReference type="EMBL" id="FLYE01000046">
    <property type="protein sequence ID" value="SCA57873.1"/>
    <property type="molecule type" value="Genomic_DNA"/>
</dbReference>
<proteinExistence type="predicted"/>
<dbReference type="AlphaFoldDB" id="A0A1C3RKT4"/>
<evidence type="ECO:0000313" key="1">
    <source>
        <dbReference type="EMBL" id="SCA57873.1"/>
    </source>
</evidence>
<evidence type="ECO:0000313" key="2">
    <source>
        <dbReference type="Proteomes" id="UP000231658"/>
    </source>
</evidence>
<dbReference type="OrthoDB" id="9758307at2"/>
<keyword evidence="1" id="KW-0969">Cilium</keyword>